<dbReference type="EMBL" id="NSDI01000004">
    <property type="protein sequence ID" value="RIY36890.1"/>
    <property type="molecule type" value="Genomic_DNA"/>
</dbReference>
<dbReference type="Gene3D" id="3.40.91.50">
    <property type="match status" value="1"/>
</dbReference>
<comment type="caution">
    <text evidence="1">The sequence shown here is derived from an EMBL/GenBank/DDBJ whole genome shotgun (WGS) entry which is preliminary data.</text>
</comment>
<gene>
    <name evidence="1" type="ORF">CKY20_05015</name>
</gene>
<dbReference type="InterPro" id="IPR018573">
    <property type="entry name" value="Restrct_endonuc_II_AlwI"/>
</dbReference>
<name>A0A3A1YIL9_9FLAO</name>
<dbReference type="Proteomes" id="UP000265497">
    <property type="component" value="Unassembled WGS sequence"/>
</dbReference>
<sequence length="673" mass="79134">MNIYKKITSNSGLVSFGNTGARLSDPRAIYVKILSALVEFRKQNANWENADQIDFGKLLTELDIFDIKTNNVVSSDKDVRVKTSFISQLGFTTEERVVTNIGRELIENSQSYDINNFEISKDSYTYLKQFLKYQQNDFKILPLLSLIYSVIEFENKLPIDFVTYIWASSQTEEELIQNIENYKLNSDYREVVYKVIADSESTKTAQENIELFFKSFNISDTEKLSELLYEIFPHGKGNSFKDKTIGLFYDIYLYWKNKNQWNKTEKRNFIQNRLKSRYKDISSKKPSFYLEILFDTTLLNNSSDWNTIISFFEKTSLITSKTEKDFILNFHILYMYIKKLSVCEEYRDLNTRHLKLLDIFIFEYDNIKLDIVFWYLFKSVKNDLLSVEPISSNLEYRKHLETNHKEIGDVYDFLKINFKDLSAQIATDFPEIKKLGLQNFTQKKKEERLLNLINNIFTKENIITIFENIYPRNDKKIRDFIKDKYQEYEATIPALFEYLLGISLYWLSGKEVKLSNILNSNLDANLLPKTHMGGGQADVIVSYKDKDYLIEATLSDNDGQRKMEAEPVPRHLAKHISEVNPNSLALFVAGQLDRNNLVVLRNYKFSPWYYSDEDFVDSMDILPLSVSNMIYLLKNENNFELLQDKFTKLLNSDTRDGFKWYKEEINTIFTNGN</sequence>
<evidence type="ECO:0000313" key="1">
    <source>
        <dbReference type="EMBL" id="RIY36890.1"/>
    </source>
</evidence>
<reference evidence="1 2" key="1">
    <citation type="submission" date="2017-08" db="EMBL/GenBank/DDBJ databases">
        <title>Capnocytophaga canis 17-158 assembly.</title>
        <authorList>
            <person name="Gulvik C.A."/>
        </authorList>
    </citation>
    <scope>NUCLEOTIDE SEQUENCE [LARGE SCALE GENOMIC DNA]</scope>
    <source>
        <strain evidence="1 2">17-158</strain>
    </source>
</reference>
<protein>
    <recommendedName>
        <fullName evidence="3">AlwI restriction endonuclease</fullName>
    </recommendedName>
</protein>
<proteinExistence type="predicted"/>
<dbReference type="AlphaFoldDB" id="A0A3A1YIL9"/>
<evidence type="ECO:0000313" key="2">
    <source>
        <dbReference type="Proteomes" id="UP000265497"/>
    </source>
</evidence>
<evidence type="ECO:0008006" key="3">
    <source>
        <dbReference type="Google" id="ProtNLM"/>
    </source>
</evidence>
<dbReference type="RefSeq" id="WP_119652455.1">
    <property type="nucleotide sequence ID" value="NZ_NSDI01000004.1"/>
</dbReference>
<organism evidence="1 2">
    <name type="scientific">Capnocytophaga canis</name>
    <dbReference type="NCBI Taxonomy" id="1848903"/>
    <lineage>
        <taxon>Bacteria</taxon>
        <taxon>Pseudomonadati</taxon>
        <taxon>Bacteroidota</taxon>
        <taxon>Flavobacteriia</taxon>
        <taxon>Flavobacteriales</taxon>
        <taxon>Flavobacteriaceae</taxon>
        <taxon>Capnocytophaga</taxon>
    </lineage>
</organism>
<dbReference type="Pfam" id="PF09491">
    <property type="entry name" value="RE_AlwI"/>
    <property type="match status" value="1"/>
</dbReference>
<accession>A0A3A1YIL9</accession>